<evidence type="ECO:0000256" key="6">
    <source>
        <dbReference type="ARBA" id="ARBA00023033"/>
    </source>
</evidence>
<dbReference type="STRING" id="126957.T1IKZ0"/>
<dbReference type="SUPFAM" id="SSF48264">
    <property type="entry name" value="Cytochrome P450"/>
    <property type="match status" value="1"/>
</dbReference>
<dbReference type="Proteomes" id="UP000014500">
    <property type="component" value="Unassembled WGS sequence"/>
</dbReference>
<keyword evidence="3 7" id="KW-0479">Metal-binding</keyword>
<dbReference type="Gene3D" id="1.10.630.10">
    <property type="entry name" value="Cytochrome P450"/>
    <property type="match status" value="1"/>
</dbReference>
<dbReference type="PRINTS" id="PR00463">
    <property type="entry name" value="EP450I"/>
</dbReference>
<dbReference type="GO" id="GO:0016705">
    <property type="term" value="F:oxidoreductase activity, acting on paired donors, with incorporation or reduction of molecular oxygen"/>
    <property type="evidence" value="ECO:0007669"/>
    <property type="project" value="InterPro"/>
</dbReference>
<dbReference type="PRINTS" id="PR00385">
    <property type="entry name" value="P450"/>
</dbReference>
<evidence type="ECO:0000313" key="9">
    <source>
        <dbReference type="EnsemblMetazoa" id="SMAR001605-PA"/>
    </source>
</evidence>
<dbReference type="GO" id="GO:0004497">
    <property type="term" value="F:monooxygenase activity"/>
    <property type="evidence" value="ECO:0007669"/>
    <property type="project" value="UniProtKB-KW"/>
</dbReference>
<dbReference type="GO" id="GO:0020037">
    <property type="term" value="F:heme binding"/>
    <property type="evidence" value="ECO:0007669"/>
    <property type="project" value="InterPro"/>
</dbReference>
<reference evidence="10" key="1">
    <citation type="submission" date="2011-05" db="EMBL/GenBank/DDBJ databases">
        <authorList>
            <person name="Richards S.R."/>
            <person name="Qu J."/>
            <person name="Jiang H."/>
            <person name="Jhangiani S.N."/>
            <person name="Agravi P."/>
            <person name="Goodspeed R."/>
            <person name="Gross S."/>
            <person name="Mandapat C."/>
            <person name="Jackson L."/>
            <person name="Mathew T."/>
            <person name="Pu L."/>
            <person name="Thornton R."/>
            <person name="Saada N."/>
            <person name="Wilczek-Boney K.B."/>
            <person name="Lee S."/>
            <person name="Kovar C."/>
            <person name="Wu Y."/>
            <person name="Scherer S.E."/>
            <person name="Worley K.C."/>
            <person name="Muzny D.M."/>
            <person name="Gibbs R."/>
        </authorList>
    </citation>
    <scope>NUCLEOTIDE SEQUENCE</scope>
    <source>
        <strain evidence="10">Brora</strain>
    </source>
</reference>
<dbReference type="InterPro" id="IPR001128">
    <property type="entry name" value="Cyt_P450"/>
</dbReference>
<evidence type="ECO:0000256" key="8">
    <source>
        <dbReference type="RuleBase" id="RU000461"/>
    </source>
</evidence>
<comment type="cofactor">
    <cofactor evidence="7">
        <name>heme</name>
        <dbReference type="ChEBI" id="CHEBI:30413"/>
    </cofactor>
</comment>
<evidence type="ECO:0008006" key="11">
    <source>
        <dbReference type="Google" id="ProtNLM"/>
    </source>
</evidence>
<comment type="similarity">
    <text evidence="1 8">Belongs to the cytochrome P450 family.</text>
</comment>
<dbReference type="AlphaFoldDB" id="T1IKZ0"/>
<keyword evidence="10" id="KW-1185">Reference proteome</keyword>
<dbReference type="PhylomeDB" id="T1IKZ0"/>
<dbReference type="PANTHER" id="PTHR24289:SF1">
    <property type="entry name" value="STEROID 17-ALPHA-HYDROXYLASE_17,20 LYASE"/>
    <property type="match status" value="1"/>
</dbReference>
<dbReference type="EnsemblMetazoa" id="SMAR001605-RA">
    <property type="protein sequence ID" value="SMAR001605-PA"/>
    <property type="gene ID" value="SMAR001605"/>
</dbReference>
<dbReference type="HOGENOM" id="CLU_001570_4_0_1"/>
<dbReference type="PANTHER" id="PTHR24289">
    <property type="entry name" value="STEROID 17-ALPHA-HYDROXYLASE/17,20 LYASE"/>
    <property type="match status" value="1"/>
</dbReference>
<evidence type="ECO:0000313" key="10">
    <source>
        <dbReference type="Proteomes" id="UP000014500"/>
    </source>
</evidence>
<feature type="binding site" description="axial binding residue" evidence="7">
    <location>
        <position position="395"/>
    </location>
    <ligand>
        <name>heme</name>
        <dbReference type="ChEBI" id="CHEBI:30413"/>
    </ligand>
    <ligandPart>
        <name>Fe</name>
        <dbReference type="ChEBI" id="CHEBI:18248"/>
    </ligandPart>
</feature>
<dbReference type="EMBL" id="JH430667">
    <property type="status" value="NOT_ANNOTATED_CDS"/>
    <property type="molecule type" value="Genomic_DNA"/>
</dbReference>
<evidence type="ECO:0000256" key="5">
    <source>
        <dbReference type="ARBA" id="ARBA00023004"/>
    </source>
</evidence>
<dbReference type="InterPro" id="IPR002401">
    <property type="entry name" value="Cyt_P450_E_grp-I"/>
</dbReference>
<evidence type="ECO:0000256" key="7">
    <source>
        <dbReference type="PIRSR" id="PIRSR602401-1"/>
    </source>
</evidence>
<keyword evidence="6 8" id="KW-0503">Monooxygenase</keyword>
<keyword evidence="2 7" id="KW-0349">Heme</keyword>
<sequence length="455" mass="52110">MSIVLSISLVGIALLLYTVTILVRKSRFSSKSTKSLKVLPGPREWPIIGSALTMAKYTKPWEGFSALRKVYGDIYGMRIAVALCDWSEKQKKRRDITFPFTHPRSNTFGLEQLETCIEVTIKDILDQIHSLNGSQEGSHDALLFTSANLFYHFLCSKRFDYKDPKFIETIENYHSIFCDLFCGYSLDFFPWIRFFNDNILVQLNKLSQQVSSFTEPIFEEHRESMDEEKPRDLVDVLLATRPSLSWHDSMVIVEDLVGGHSAMHNMWMWLLALVGVNPRVAMRIREEAEKADEDESGLKLKHRSQLVYTEATINEALRVVASPIIPHRSTKSTCIQGYDIPEDTLVFFNTCDLNMDETLWSEPTKFKPERFLRDDETRVFKPDYFIPFGTGKRSCLGDGIVRATLLLGLATLVRQFDIDVPTGSQLLDLKQLPGTVLWPQNDIKVRFTARNSTPT</sequence>
<keyword evidence="5 7" id="KW-0408">Iron</keyword>
<protein>
    <recommendedName>
        <fullName evidence="11">Cytochrome P450</fullName>
    </recommendedName>
</protein>
<name>T1IKZ0_STRMM</name>
<dbReference type="GO" id="GO:0005506">
    <property type="term" value="F:iron ion binding"/>
    <property type="evidence" value="ECO:0007669"/>
    <property type="project" value="InterPro"/>
</dbReference>
<dbReference type="OMA" id="HFDEIFW"/>
<evidence type="ECO:0000256" key="4">
    <source>
        <dbReference type="ARBA" id="ARBA00023002"/>
    </source>
</evidence>
<evidence type="ECO:0000256" key="3">
    <source>
        <dbReference type="ARBA" id="ARBA00022723"/>
    </source>
</evidence>
<evidence type="ECO:0000256" key="2">
    <source>
        <dbReference type="ARBA" id="ARBA00022617"/>
    </source>
</evidence>
<dbReference type="Pfam" id="PF00067">
    <property type="entry name" value="p450"/>
    <property type="match status" value="1"/>
</dbReference>
<proteinExistence type="inferred from homology"/>
<accession>T1IKZ0</accession>
<evidence type="ECO:0000256" key="1">
    <source>
        <dbReference type="ARBA" id="ARBA00010617"/>
    </source>
</evidence>
<dbReference type="PROSITE" id="PS00086">
    <property type="entry name" value="CYTOCHROME_P450"/>
    <property type="match status" value="1"/>
</dbReference>
<keyword evidence="4 8" id="KW-0560">Oxidoreductase</keyword>
<organism evidence="9 10">
    <name type="scientific">Strigamia maritima</name>
    <name type="common">European centipede</name>
    <name type="synonym">Geophilus maritimus</name>
    <dbReference type="NCBI Taxonomy" id="126957"/>
    <lineage>
        <taxon>Eukaryota</taxon>
        <taxon>Metazoa</taxon>
        <taxon>Ecdysozoa</taxon>
        <taxon>Arthropoda</taxon>
        <taxon>Myriapoda</taxon>
        <taxon>Chilopoda</taxon>
        <taxon>Pleurostigmophora</taxon>
        <taxon>Geophilomorpha</taxon>
        <taxon>Linotaeniidae</taxon>
        <taxon>Strigamia</taxon>
    </lineage>
</organism>
<dbReference type="InterPro" id="IPR036396">
    <property type="entry name" value="Cyt_P450_sf"/>
</dbReference>
<reference evidence="9" key="2">
    <citation type="submission" date="2015-02" db="UniProtKB">
        <authorList>
            <consortium name="EnsemblMetazoa"/>
        </authorList>
    </citation>
    <scope>IDENTIFICATION</scope>
</reference>
<dbReference type="InterPro" id="IPR017972">
    <property type="entry name" value="Cyt_P450_CS"/>
</dbReference>
<dbReference type="eggNOG" id="KOG0156">
    <property type="taxonomic scope" value="Eukaryota"/>
</dbReference>